<evidence type="ECO:0000256" key="4">
    <source>
        <dbReference type="PROSITE-ProRule" id="PRU00285"/>
    </source>
</evidence>
<comment type="caution">
    <text evidence="8">The sequence shown here is derived from an EMBL/GenBank/DDBJ whole genome shotgun (WGS) entry which is preliminary data.</text>
</comment>
<keyword evidence="2" id="KW-1003">Cell membrane</keyword>
<proteinExistence type="inferred from homology"/>
<name>A0A835IWR3_9MAGN</name>
<dbReference type="SUPFAM" id="SSF49764">
    <property type="entry name" value="HSP20-like chaperones"/>
    <property type="match status" value="1"/>
</dbReference>
<dbReference type="PANTHER" id="PTHR43670:SF130">
    <property type="entry name" value="INACTIVE PROTEIN RESTRICTED TEV MOVEMENT 2-LIKE"/>
    <property type="match status" value="1"/>
</dbReference>
<dbReference type="PANTHER" id="PTHR43670">
    <property type="entry name" value="HEAT SHOCK PROTEIN 26"/>
    <property type="match status" value="1"/>
</dbReference>
<reference evidence="8 9" key="1">
    <citation type="submission" date="2020-10" db="EMBL/GenBank/DDBJ databases">
        <title>The Coptis chinensis genome and diversification of protoberbering-type alkaloids.</title>
        <authorList>
            <person name="Wang B."/>
            <person name="Shu S."/>
            <person name="Song C."/>
            <person name="Liu Y."/>
        </authorList>
    </citation>
    <scope>NUCLEOTIDE SEQUENCE [LARGE SCALE GENOMIC DNA]</scope>
    <source>
        <strain evidence="8">HL-2020</strain>
        <tissue evidence="8">Leaf</tissue>
    </source>
</reference>
<comment type="similarity">
    <text evidence="4 5">Belongs to the small heat shock protein (HSP20) family.</text>
</comment>
<dbReference type="AlphaFoldDB" id="A0A835IWR3"/>
<feature type="domain" description="SHSP" evidence="7">
    <location>
        <begin position="1"/>
        <end position="83"/>
    </location>
</feature>
<dbReference type="PROSITE" id="PS01031">
    <property type="entry name" value="SHSP"/>
    <property type="match status" value="1"/>
</dbReference>
<dbReference type="CDD" id="cd06464">
    <property type="entry name" value="ACD_sHsps-like"/>
    <property type="match status" value="1"/>
</dbReference>
<feature type="region of interest" description="Disordered" evidence="6">
    <location>
        <begin position="81"/>
        <end position="178"/>
    </location>
</feature>
<dbReference type="Pfam" id="PF00011">
    <property type="entry name" value="HSP20"/>
    <property type="match status" value="1"/>
</dbReference>
<feature type="compositionally biased region" description="Basic and acidic residues" evidence="6">
    <location>
        <begin position="81"/>
        <end position="170"/>
    </location>
</feature>
<evidence type="ECO:0000313" key="9">
    <source>
        <dbReference type="Proteomes" id="UP000631114"/>
    </source>
</evidence>
<evidence type="ECO:0000256" key="2">
    <source>
        <dbReference type="ARBA" id="ARBA00022475"/>
    </source>
</evidence>
<dbReference type="Proteomes" id="UP000631114">
    <property type="component" value="Unassembled WGS sequence"/>
</dbReference>
<evidence type="ECO:0000256" key="1">
    <source>
        <dbReference type="ARBA" id="ARBA00004162"/>
    </source>
</evidence>
<evidence type="ECO:0000256" key="3">
    <source>
        <dbReference type="ARBA" id="ARBA00022821"/>
    </source>
</evidence>
<gene>
    <name evidence="8" type="ORF">IFM89_023437</name>
</gene>
<keyword evidence="9" id="KW-1185">Reference proteome</keyword>
<accession>A0A835IWR3</accession>
<dbReference type="GO" id="GO:0034605">
    <property type="term" value="P:cellular response to heat"/>
    <property type="evidence" value="ECO:0007669"/>
    <property type="project" value="TreeGrafter"/>
</dbReference>
<evidence type="ECO:0000256" key="6">
    <source>
        <dbReference type="SAM" id="MobiDB-lite"/>
    </source>
</evidence>
<sequence>MQLLGFQREELKVRVDTMRKVTVSGERLVSESKYSRFKQVYDMPEDSDVDSITGRFDGGLLFIIIPKKKTEGVLAPKTEIQRANEIEEEKPAGKKDGDYHKHQKEDERHVPKNDDKDRHEKKEEKHVPKKDDHGKQDNMNKEEPKKDTKDKHDDRSDIHGEKKEESKTNDTKVGLAVEKGKKMMEEDWTKLAERVKNREDLEILRKRTLEKIRNNKTVIITAVVAFSIGLFISRKF</sequence>
<organism evidence="8 9">
    <name type="scientific">Coptis chinensis</name>
    <dbReference type="NCBI Taxonomy" id="261450"/>
    <lineage>
        <taxon>Eukaryota</taxon>
        <taxon>Viridiplantae</taxon>
        <taxon>Streptophyta</taxon>
        <taxon>Embryophyta</taxon>
        <taxon>Tracheophyta</taxon>
        <taxon>Spermatophyta</taxon>
        <taxon>Magnoliopsida</taxon>
        <taxon>Ranunculales</taxon>
        <taxon>Ranunculaceae</taxon>
        <taxon>Coptidoideae</taxon>
        <taxon>Coptis</taxon>
    </lineage>
</organism>
<keyword evidence="3" id="KW-0611">Plant defense</keyword>
<evidence type="ECO:0000259" key="7">
    <source>
        <dbReference type="PROSITE" id="PS01031"/>
    </source>
</evidence>
<dbReference type="GO" id="GO:0005886">
    <property type="term" value="C:plasma membrane"/>
    <property type="evidence" value="ECO:0007669"/>
    <property type="project" value="UniProtKB-SubCell"/>
</dbReference>
<dbReference type="EMBL" id="JADFTS010000001">
    <property type="protein sequence ID" value="KAF9625501.1"/>
    <property type="molecule type" value="Genomic_DNA"/>
</dbReference>
<protein>
    <recommendedName>
        <fullName evidence="7">SHSP domain-containing protein</fullName>
    </recommendedName>
</protein>
<keyword evidence="2" id="KW-0472">Membrane</keyword>
<dbReference type="GO" id="GO:0006952">
    <property type="term" value="P:defense response"/>
    <property type="evidence" value="ECO:0007669"/>
    <property type="project" value="UniProtKB-KW"/>
</dbReference>
<dbReference type="InterPro" id="IPR002068">
    <property type="entry name" value="A-crystallin/Hsp20_dom"/>
</dbReference>
<evidence type="ECO:0000313" key="8">
    <source>
        <dbReference type="EMBL" id="KAF9625501.1"/>
    </source>
</evidence>
<evidence type="ECO:0000256" key="5">
    <source>
        <dbReference type="RuleBase" id="RU003616"/>
    </source>
</evidence>
<dbReference type="InterPro" id="IPR008978">
    <property type="entry name" value="HSP20-like_chaperone"/>
</dbReference>
<dbReference type="OrthoDB" id="1431247at2759"/>
<comment type="subcellular location">
    <subcellularLocation>
        <location evidence="1">Cell membrane</location>
        <topology evidence="1">Single-pass membrane protein</topology>
    </subcellularLocation>
</comment>
<dbReference type="Gene3D" id="2.60.40.790">
    <property type="match status" value="1"/>
</dbReference>